<dbReference type="InterPro" id="IPR036864">
    <property type="entry name" value="Zn2-C6_fun-type_DNA-bd_sf"/>
</dbReference>
<dbReference type="InterPro" id="IPR050987">
    <property type="entry name" value="AtrR-like"/>
</dbReference>
<dbReference type="InterPro" id="IPR007219">
    <property type="entry name" value="XnlR_reg_dom"/>
</dbReference>
<dbReference type="PROSITE" id="PS00463">
    <property type="entry name" value="ZN2_CY6_FUNGAL_1"/>
    <property type="match status" value="1"/>
</dbReference>
<feature type="domain" description="Zn(2)-C6 fungal-type" evidence="4">
    <location>
        <begin position="23"/>
        <end position="53"/>
    </location>
</feature>
<evidence type="ECO:0000256" key="2">
    <source>
        <dbReference type="ARBA" id="ARBA00023242"/>
    </source>
</evidence>
<accession>A0A0C3DB67</accession>
<dbReference type="HOGENOM" id="CLU_011099_0_0_1"/>
<feature type="compositionally biased region" description="Polar residues" evidence="3">
    <location>
        <begin position="146"/>
        <end position="158"/>
    </location>
</feature>
<dbReference type="SUPFAM" id="SSF57701">
    <property type="entry name" value="Zn2/Cys6 DNA-binding domain"/>
    <property type="match status" value="1"/>
</dbReference>
<dbReference type="InParanoid" id="A0A0C3DB67"/>
<dbReference type="Gene3D" id="4.10.240.10">
    <property type="entry name" value="Zn(2)-C6 fungal-type DNA-binding domain"/>
    <property type="match status" value="1"/>
</dbReference>
<dbReference type="PROSITE" id="PS50048">
    <property type="entry name" value="ZN2_CY6_FUNGAL_2"/>
    <property type="match status" value="1"/>
</dbReference>
<dbReference type="CDD" id="cd00067">
    <property type="entry name" value="GAL4"/>
    <property type="match status" value="1"/>
</dbReference>
<dbReference type="GO" id="GO:0006351">
    <property type="term" value="P:DNA-templated transcription"/>
    <property type="evidence" value="ECO:0007669"/>
    <property type="project" value="InterPro"/>
</dbReference>
<keyword evidence="2" id="KW-0539">Nucleus</keyword>
<evidence type="ECO:0000256" key="1">
    <source>
        <dbReference type="ARBA" id="ARBA00022723"/>
    </source>
</evidence>
<organism evidence="5 6">
    <name type="scientific">Oidiodendron maius (strain Zn)</name>
    <dbReference type="NCBI Taxonomy" id="913774"/>
    <lineage>
        <taxon>Eukaryota</taxon>
        <taxon>Fungi</taxon>
        <taxon>Dikarya</taxon>
        <taxon>Ascomycota</taxon>
        <taxon>Pezizomycotina</taxon>
        <taxon>Leotiomycetes</taxon>
        <taxon>Leotiomycetes incertae sedis</taxon>
        <taxon>Myxotrichaceae</taxon>
        <taxon>Oidiodendron</taxon>
    </lineage>
</organism>
<protein>
    <recommendedName>
        <fullName evidence="4">Zn(2)-C6 fungal-type domain-containing protein</fullName>
    </recommendedName>
</protein>
<dbReference type="STRING" id="913774.A0A0C3DB67"/>
<evidence type="ECO:0000259" key="4">
    <source>
        <dbReference type="PROSITE" id="PS50048"/>
    </source>
</evidence>
<dbReference type="PANTHER" id="PTHR46910:SF25">
    <property type="entry name" value="ABC-TRANSPORTER-REGULATING TRANSCRIPTION FACTOR"/>
    <property type="match status" value="1"/>
</dbReference>
<proteinExistence type="predicted"/>
<evidence type="ECO:0000313" key="5">
    <source>
        <dbReference type="EMBL" id="KIM99167.1"/>
    </source>
</evidence>
<dbReference type="SMART" id="SM00906">
    <property type="entry name" value="Fungal_trans"/>
    <property type="match status" value="1"/>
</dbReference>
<dbReference type="AlphaFoldDB" id="A0A0C3DB67"/>
<name>A0A0C3DB67_OIDMZ</name>
<dbReference type="SMART" id="SM00066">
    <property type="entry name" value="GAL4"/>
    <property type="match status" value="1"/>
</dbReference>
<dbReference type="GO" id="GO:0000981">
    <property type="term" value="F:DNA-binding transcription factor activity, RNA polymerase II-specific"/>
    <property type="evidence" value="ECO:0007669"/>
    <property type="project" value="InterPro"/>
</dbReference>
<dbReference type="GO" id="GO:0003677">
    <property type="term" value="F:DNA binding"/>
    <property type="evidence" value="ECO:0007669"/>
    <property type="project" value="InterPro"/>
</dbReference>
<reference evidence="5 6" key="1">
    <citation type="submission" date="2014-04" db="EMBL/GenBank/DDBJ databases">
        <authorList>
            <consortium name="DOE Joint Genome Institute"/>
            <person name="Kuo A."/>
            <person name="Martino E."/>
            <person name="Perotto S."/>
            <person name="Kohler A."/>
            <person name="Nagy L.G."/>
            <person name="Floudas D."/>
            <person name="Copeland A."/>
            <person name="Barry K.W."/>
            <person name="Cichocki N."/>
            <person name="Veneault-Fourrey C."/>
            <person name="LaButti K."/>
            <person name="Lindquist E.A."/>
            <person name="Lipzen A."/>
            <person name="Lundell T."/>
            <person name="Morin E."/>
            <person name="Murat C."/>
            <person name="Sun H."/>
            <person name="Tunlid A."/>
            <person name="Henrissat B."/>
            <person name="Grigoriev I.V."/>
            <person name="Hibbett D.S."/>
            <person name="Martin F."/>
            <person name="Nordberg H.P."/>
            <person name="Cantor M.N."/>
            <person name="Hua S.X."/>
        </authorList>
    </citation>
    <scope>NUCLEOTIDE SEQUENCE [LARGE SCALE GENOMIC DNA]</scope>
    <source>
        <strain evidence="5 6">Zn</strain>
    </source>
</reference>
<dbReference type="EMBL" id="KN832879">
    <property type="protein sequence ID" value="KIM99167.1"/>
    <property type="molecule type" value="Genomic_DNA"/>
</dbReference>
<reference evidence="6" key="2">
    <citation type="submission" date="2015-01" db="EMBL/GenBank/DDBJ databases">
        <title>Evolutionary Origins and Diversification of the Mycorrhizal Mutualists.</title>
        <authorList>
            <consortium name="DOE Joint Genome Institute"/>
            <consortium name="Mycorrhizal Genomics Consortium"/>
            <person name="Kohler A."/>
            <person name="Kuo A."/>
            <person name="Nagy L.G."/>
            <person name="Floudas D."/>
            <person name="Copeland A."/>
            <person name="Barry K.W."/>
            <person name="Cichocki N."/>
            <person name="Veneault-Fourrey C."/>
            <person name="LaButti K."/>
            <person name="Lindquist E.A."/>
            <person name="Lipzen A."/>
            <person name="Lundell T."/>
            <person name="Morin E."/>
            <person name="Murat C."/>
            <person name="Riley R."/>
            <person name="Ohm R."/>
            <person name="Sun H."/>
            <person name="Tunlid A."/>
            <person name="Henrissat B."/>
            <person name="Grigoriev I.V."/>
            <person name="Hibbett D.S."/>
            <person name="Martin F."/>
        </authorList>
    </citation>
    <scope>NUCLEOTIDE SEQUENCE [LARGE SCALE GENOMIC DNA]</scope>
    <source>
        <strain evidence="6">Zn</strain>
    </source>
</reference>
<dbReference type="Pfam" id="PF00172">
    <property type="entry name" value="Zn_clus"/>
    <property type="match status" value="1"/>
</dbReference>
<dbReference type="Proteomes" id="UP000054321">
    <property type="component" value="Unassembled WGS sequence"/>
</dbReference>
<dbReference type="OrthoDB" id="2123952at2759"/>
<dbReference type="CDD" id="cd12148">
    <property type="entry name" value="fungal_TF_MHR"/>
    <property type="match status" value="1"/>
</dbReference>
<evidence type="ECO:0000256" key="3">
    <source>
        <dbReference type="SAM" id="MobiDB-lite"/>
    </source>
</evidence>
<evidence type="ECO:0000313" key="6">
    <source>
        <dbReference type="Proteomes" id="UP000054321"/>
    </source>
</evidence>
<sequence>MPRPQLLRLDSNSESAKRPITRACDTCRKKKIRCEPISDLCAQCIKSKTPCHFTPITQITSLRRQRRLSRDRRVEELEKRLAWIEGQLSLPLEGRQFPGDSESSTDPKAQDIAGFNEYQPTYITSHAFGKSLLGSAPPEIEEPGRVSQSSNINTPSQQSIPSPIVAFLADIMLVLISGTPRLNFGRNTNSISKEIPIFQELPSKEKALHLITIFFQGFNAVHPIFDQDTFMSKFDSAYGIDCIDSDPAWWAALNVVLALGYQYQDMPVPDPNDEPEAWGYFQNALAVTNQLMTRHYTLASVQALLGMAMIMMAMPHQRPITLLTSSAIKIAHNLGLHRQCQYPVLNAVENAERMRVFWVAYSLDKDISLQTRQPPSQGDEDMDIEPPSENDYDAVQPGGIHHNLFYFRTRLAIIQGQIYRRLLSVKAGKQSASERAIAAEELEMALQTWRRSVPIELFCNYSGPVLDGSLSETSNHPVYLQLLYFKSLAVIHESLPTFPWYHEIQSSEVRVHILSARVTYPAEARSAIKLLNVTPRRRFACVWSALHIFITATTTLLIHAISNPSNYLVQADLKLLEPFLNLLGVLARSGVNEKVEEMYQSSMILFDQARIAVEHSNLGGKTHRHIGSGDPGARESVEDFLERMDLIRSGDSTEISLISQGVWQ</sequence>
<gene>
    <name evidence="5" type="ORF">OIDMADRAFT_146772</name>
</gene>
<keyword evidence="1" id="KW-0479">Metal-binding</keyword>
<dbReference type="Pfam" id="PF04082">
    <property type="entry name" value="Fungal_trans"/>
    <property type="match status" value="1"/>
</dbReference>
<dbReference type="PANTHER" id="PTHR46910">
    <property type="entry name" value="TRANSCRIPTION FACTOR PDR1"/>
    <property type="match status" value="1"/>
</dbReference>
<dbReference type="InterPro" id="IPR001138">
    <property type="entry name" value="Zn2Cys6_DnaBD"/>
</dbReference>
<keyword evidence="6" id="KW-1185">Reference proteome</keyword>
<feature type="region of interest" description="Disordered" evidence="3">
    <location>
        <begin position="138"/>
        <end position="158"/>
    </location>
</feature>
<dbReference type="GO" id="GO:0008270">
    <property type="term" value="F:zinc ion binding"/>
    <property type="evidence" value="ECO:0007669"/>
    <property type="project" value="InterPro"/>
</dbReference>